<name>A0AA37I8X2_9BURK</name>
<evidence type="ECO:0000313" key="2">
    <source>
        <dbReference type="EMBL" id="GJH25510.1"/>
    </source>
</evidence>
<reference evidence="2" key="1">
    <citation type="submission" date="2022-09" db="EMBL/GenBank/DDBJ databases">
        <title>Isolation and characterization of 3-chlorobenzoate degrading bacteria from soils in Shizuoka.</title>
        <authorList>
            <person name="Ifat A."/>
            <person name="Ogawa N."/>
            <person name="Kimbara K."/>
            <person name="Moriuchi R."/>
            <person name="Dohra H."/>
            <person name="Shintani M."/>
        </authorList>
    </citation>
    <scope>NUCLEOTIDE SEQUENCE</scope>
    <source>
        <strain evidence="2">19CS4-2</strain>
    </source>
</reference>
<proteinExistence type="predicted"/>
<feature type="region of interest" description="Disordered" evidence="1">
    <location>
        <begin position="250"/>
        <end position="352"/>
    </location>
</feature>
<dbReference type="AlphaFoldDB" id="A0AA37I8X2"/>
<sequence length="433" mass="42568">MQNLLDKQGDMMNAASSAGQAVATQIGAIADAKRDAAKKAAEQAALDGNAELAAQYKAEAASWDEGGTYRTVMHTAGGALIAGLGGGSALGGAAGAAMSSALAGKLNAMADQFETGDGTGTDPGLTAGNIAANILAGGIGALVSGNSGAFTAATADLYNTRGSNTEGKGTTESEFISGAWNAIKSTVSHPLDAVSYAFNGVFPAPSGARGPVDPNTPEGVEAYANATEQPKKPSRVELALQGVKNALEGLPLGEGGAPRGPSPGLVLVDSAGNASPTMTPGTPGYVPGNATFNSGDGGVDSSSTNNSSSQSGKPDPANSKVPSSILGSDGKLPSGIGGTGTPIPMRPTSNPSAAAEQFAKAAFNGQTPVKVVNNITGEGSWVAIMPDGTAITYRPAGQASAATATTTATVEINSAAVRSINNGNVAKFKFPGK</sequence>
<gene>
    <name evidence="2" type="ORF">CBA19CS42_13360</name>
</gene>
<dbReference type="Proteomes" id="UP001055111">
    <property type="component" value="Unassembled WGS sequence"/>
</dbReference>
<dbReference type="EMBL" id="BPUS01000004">
    <property type="protein sequence ID" value="GJH25510.1"/>
    <property type="molecule type" value="Genomic_DNA"/>
</dbReference>
<evidence type="ECO:0000256" key="1">
    <source>
        <dbReference type="SAM" id="MobiDB-lite"/>
    </source>
</evidence>
<evidence type="ECO:0000313" key="3">
    <source>
        <dbReference type="Proteomes" id="UP001055111"/>
    </source>
</evidence>
<protein>
    <submittedName>
        <fullName evidence="2">Uncharacterized protein</fullName>
    </submittedName>
</protein>
<organism evidence="2 3">
    <name type="scientific">Caballeronia novacaledonica</name>
    <dbReference type="NCBI Taxonomy" id="1544861"/>
    <lineage>
        <taxon>Bacteria</taxon>
        <taxon>Pseudomonadati</taxon>
        <taxon>Pseudomonadota</taxon>
        <taxon>Betaproteobacteria</taxon>
        <taxon>Burkholderiales</taxon>
        <taxon>Burkholderiaceae</taxon>
        <taxon>Caballeronia</taxon>
    </lineage>
</organism>
<accession>A0AA37I8X2</accession>
<comment type="caution">
    <text evidence="2">The sequence shown here is derived from an EMBL/GenBank/DDBJ whole genome shotgun (WGS) entry which is preliminary data.</text>
</comment>
<feature type="compositionally biased region" description="Low complexity" evidence="1">
    <location>
        <begin position="299"/>
        <end position="312"/>
    </location>
</feature>